<dbReference type="EMBL" id="JAACAK010000049">
    <property type="protein sequence ID" value="NIR74872.1"/>
    <property type="molecule type" value="Genomic_DNA"/>
</dbReference>
<keyword evidence="1" id="KW-1133">Transmembrane helix</keyword>
<gene>
    <name evidence="2" type="ORF">GWO12_07130</name>
</gene>
<proteinExistence type="predicted"/>
<keyword evidence="1" id="KW-0472">Membrane</keyword>
<dbReference type="Proteomes" id="UP000702544">
    <property type="component" value="Unassembled WGS sequence"/>
</dbReference>
<evidence type="ECO:0000313" key="3">
    <source>
        <dbReference type="Proteomes" id="UP000702544"/>
    </source>
</evidence>
<comment type="caution">
    <text evidence="2">The sequence shown here is derived from an EMBL/GenBank/DDBJ whole genome shotgun (WGS) entry which is preliminary data.</text>
</comment>
<protein>
    <submittedName>
        <fullName evidence="2">Metal transporter</fullName>
    </submittedName>
</protein>
<sequence length="391" mass="42583">MSERWKKWVTGLTPLVLLAAMTVLFLRFGPLGVFRASFPPIEELTIERIRLPEPDLMEISVVNGGPEPVTVAQMLIDEAYWPFEIEPGHTIPRLRRATIRTRYPWVEGEPHEVTLLTSTGLTFSAEIEVATQSPAPNARYLATFTLLGVYVGVLPVLIGLLWFPFLKRIDRKWINFFLSLTVGLLIFLGIDALHEAFELQERVADAFQGVGLITLGVLGAMFGIVAIGRWLRRRPVAAGLSQRLWVAYMVALGIGLHNLGEGLAIGSAYSVGAISLGAFLVVGFAIHNTTEGLGIVAPVAKERPSLWHLVTMGAIAGVPTIAGAWIGGFNYRPDLAVFFLALGAGAVLQVVWELGRVIHRESKAGWMMPLNAMGLVAGLVIMYTTALLVVA</sequence>
<evidence type="ECO:0000313" key="2">
    <source>
        <dbReference type="EMBL" id="NIR74872.1"/>
    </source>
</evidence>
<evidence type="ECO:0000256" key="1">
    <source>
        <dbReference type="SAM" id="Phobius"/>
    </source>
</evidence>
<feature type="transmembrane region" description="Helical" evidence="1">
    <location>
        <begin position="173"/>
        <end position="190"/>
    </location>
</feature>
<feature type="transmembrane region" description="Helical" evidence="1">
    <location>
        <begin position="306"/>
        <end position="329"/>
    </location>
</feature>
<feature type="transmembrane region" description="Helical" evidence="1">
    <location>
        <begin position="243"/>
        <end position="260"/>
    </location>
</feature>
<name>A0AAE4Z9B7_9BACT</name>
<accession>A0AAE4Z9B7</accession>
<feature type="transmembrane region" description="Helical" evidence="1">
    <location>
        <begin position="335"/>
        <end position="354"/>
    </location>
</feature>
<reference evidence="2 3" key="1">
    <citation type="submission" date="2020-01" db="EMBL/GenBank/DDBJ databases">
        <title>Genomes assembled from Gulf of Kutch pelagic sediment metagenomes.</title>
        <authorList>
            <person name="Chandrashekar M."/>
            <person name="Mahajan M.S."/>
            <person name="Dave K.J."/>
            <person name="Vatsa P."/>
            <person name="Nathani N.M."/>
        </authorList>
    </citation>
    <scope>NUCLEOTIDE SEQUENCE [LARGE SCALE GENOMIC DNA]</scope>
    <source>
        <strain evidence="2">KS3-K002</strain>
    </source>
</reference>
<feature type="transmembrane region" description="Helical" evidence="1">
    <location>
        <begin position="366"/>
        <end position="390"/>
    </location>
</feature>
<organism evidence="2 3">
    <name type="scientific">Candidatus Kutchimonas denitrificans</name>
    <dbReference type="NCBI Taxonomy" id="3056748"/>
    <lineage>
        <taxon>Bacteria</taxon>
        <taxon>Pseudomonadati</taxon>
        <taxon>Gemmatimonadota</taxon>
        <taxon>Gemmatimonadia</taxon>
        <taxon>Candidatus Palauibacterales</taxon>
        <taxon>Candidatus Palauibacteraceae</taxon>
        <taxon>Candidatus Kutchimonas</taxon>
    </lineage>
</organism>
<feature type="transmembrane region" description="Helical" evidence="1">
    <location>
        <begin position="210"/>
        <end position="231"/>
    </location>
</feature>
<keyword evidence="1" id="KW-0812">Transmembrane</keyword>
<dbReference type="AlphaFoldDB" id="A0AAE4Z9B7"/>
<feature type="transmembrane region" description="Helical" evidence="1">
    <location>
        <begin position="140"/>
        <end position="166"/>
    </location>
</feature>